<sequence length="69" mass="7797">MYLHLTQNPKTIMETNKLASGAIYMSTVRSVVMKYAGRNNKDEPVIAQAADCGTTIWNPYRNDYVIQEA</sequence>
<reference evidence="1" key="1">
    <citation type="submission" date="2022-11" db="EMBL/GenBank/DDBJ databases">
        <authorList>
            <person name="Petersen C."/>
        </authorList>
    </citation>
    <scope>NUCLEOTIDE SEQUENCE</scope>
    <source>
        <strain evidence="1">IBT 16849</strain>
    </source>
</reference>
<name>A0A9W9IZS4_9EURO</name>
<dbReference type="Proteomes" id="UP001150879">
    <property type="component" value="Unassembled WGS sequence"/>
</dbReference>
<protein>
    <submittedName>
        <fullName evidence="1">Uncharacterized protein</fullName>
    </submittedName>
</protein>
<organism evidence="1 2">
    <name type="scientific">Penicillium cf. griseofulvum</name>
    <dbReference type="NCBI Taxonomy" id="2972120"/>
    <lineage>
        <taxon>Eukaryota</taxon>
        <taxon>Fungi</taxon>
        <taxon>Dikarya</taxon>
        <taxon>Ascomycota</taxon>
        <taxon>Pezizomycotina</taxon>
        <taxon>Eurotiomycetes</taxon>
        <taxon>Eurotiomycetidae</taxon>
        <taxon>Eurotiales</taxon>
        <taxon>Aspergillaceae</taxon>
        <taxon>Penicillium</taxon>
    </lineage>
</organism>
<evidence type="ECO:0000313" key="1">
    <source>
        <dbReference type="EMBL" id="KAJ5188009.1"/>
    </source>
</evidence>
<proteinExistence type="predicted"/>
<reference evidence="1" key="2">
    <citation type="journal article" date="2023" name="IMA Fungus">
        <title>Comparative genomic study of the Penicillium genus elucidates a diverse pangenome and 15 lateral gene transfer events.</title>
        <authorList>
            <person name="Petersen C."/>
            <person name="Sorensen T."/>
            <person name="Nielsen M.R."/>
            <person name="Sondergaard T.E."/>
            <person name="Sorensen J.L."/>
            <person name="Fitzpatrick D.A."/>
            <person name="Frisvad J.C."/>
            <person name="Nielsen K.L."/>
        </authorList>
    </citation>
    <scope>NUCLEOTIDE SEQUENCE</scope>
    <source>
        <strain evidence="1">IBT 16849</strain>
    </source>
</reference>
<accession>A0A9W9IZS4</accession>
<evidence type="ECO:0000313" key="2">
    <source>
        <dbReference type="Proteomes" id="UP001150879"/>
    </source>
</evidence>
<gene>
    <name evidence="1" type="ORF">N7472_007023</name>
</gene>
<keyword evidence="2" id="KW-1185">Reference proteome</keyword>
<dbReference type="AlphaFoldDB" id="A0A9W9IZS4"/>
<comment type="caution">
    <text evidence="1">The sequence shown here is derived from an EMBL/GenBank/DDBJ whole genome shotgun (WGS) entry which is preliminary data.</text>
</comment>
<dbReference type="EMBL" id="JAPQKP010000005">
    <property type="protein sequence ID" value="KAJ5188009.1"/>
    <property type="molecule type" value="Genomic_DNA"/>
</dbReference>